<name>A0A1J1IDR7_9DIPT</name>
<dbReference type="STRING" id="568069.A0A1J1IDR7"/>
<keyword evidence="4" id="KW-1185">Reference proteome</keyword>
<accession>A0A1J1IDR7</accession>
<organism evidence="3 4">
    <name type="scientific">Clunio marinus</name>
    <dbReference type="NCBI Taxonomy" id="568069"/>
    <lineage>
        <taxon>Eukaryota</taxon>
        <taxon>Metazoa</taxon>
        <taxon>Ecdysozoa</taxon>
        <taxon>Arthropoda</taxon>
        <taxon>Hexapoda</taxon>
        <taxon>Insecta</taxon>
        <taxon>Pterygota</taxon>
        <taxon>Neoptera</taxon>
        <taxon>Endopterygota</taxon>
        <taxon>Diptera</taxon>
        <taxon>Nematocera</taxon>
        <taxon>Chironomoidea</taxon>
        <taxon>Chironomidae</taxon>
        <taxon>Clunio</taxon>
    </lineage>
</organism>
<proteinExistence type="predicted"/>
<feature type="region of interest" description="Disordered" evidence="1">
    <location>
        <begin position="395"/>
        <end position="414"/>
    </location>
</feature>
<feature type="compositionally biased region" description="Polar residues" evidence="1">
    <location>
        <begin position="395"/>
        <end position="405"/>
    </location>
</feature>
<keyword evidence="2" id="KW-0732">Signal</keyword>
<sequence>MEIYLSLLVQLCLSYFVCGLKFEDGAENLGHTKQSERFFPSSDEPDKRYSEISGIKYIDPHPQNPYEDSSIDNRKQLNFNGNQSPQAVQQYYQQNSYRPTSSSANVNVIRKRPYQHASSPSNYYPSYQMDLSNPFYHNYANHYQYPSGTYPEYINPTRYPSPTSANLNGQQHQLLHQPSLHYPNYYTNNYANQYGYQRPPSFYGNGVGGGGVSNFLNNFREPNGPFGQISQVGGQFSKALEDISANDDLQCVPKILCQMVRSQRRPHSLPSFMNIPGLSAIISALPSSSPLMNFGRAALLGLSAGGECDAAYPRCPRDEEQMLYYLNNHRGGFFRFFNGGHSFGDDSLVQQQLQQHLNQQQFGGDSSSNQGLNLLALQALAESLNQGSGINLNNLFSSPSNQRPAVQSHPGLQADQSGGLGGLLGMFKPNMLSDVVSNLLTGVIGNRFSRRLSKRSISDDDYDDNKTNEDRHKIEKRIVNLKPSEVLLEQKFFEDSSTNEQQTTLYDIEEPFTFSNGKRINIPQTILDLKFPKENVHGQEIPLSEINQGNFISPSDVARRLKMLFPQADGHLRFDNDQFNRELLKALVNDRIAKILTGVQQQRPINNNNYAANRYQGYHQSSSNINSNRYPAQSQNYYAGAGSSNYNNFNNNHISKGQSSSDRRHIVYITNSRGQIEYTLNELTGEKKRV</sequence>
<evidence type="ECO:0000256" key="1">
    <source>
        <dbReference type="SAM" id="MobiDB-lite"/>
    </source>
</evidence>
<reference evidence="3 4" key="1">
    <citation type="submission" date="2015-04" db="EMBL/GenBank/DDBJ databases">
        <authorList>
            <person name="Syromyatnikov M.Y."/>
            <person name="Popov V.N."/>
        </authorList>
    </citation>
    <scope>NUCLEOTIDE SEQUENCE [LARGE SCALE GENOMIC DNA]</scope>
</reference>
<dbReference type="OrthoDB" id="7790622at2759"/>
<feature type="chain" id="PRO_5013198769" evidence="2">
    <location>
        <begin position="20"/>
        <end position="690"/>
    </location>
</feature>
<protein>
    <submittedName>
        <fullName evidence="3">CLUMA_CG011281, isoform A</fullName>
    </submittedName>
</protein>
<evidence type="ECO:0000313" key="4">
    <source>
        <dbReference type="Proteomes" id="UP000183832"/>
    </source>
</evidence>
<feature type="signal peptide" evidence="2">
    <location>
        <begin position="1"/>
        <end position="19"/>
    </location>
</feature>
<evidence type="ECO:0000313" key="3">
    <source>
        <dbReference type="EMBL" id="CRK97906.1"/>
    </source>
</evidence>
<evidence type="ECO:0000256" key="2">
    <source>
        <dbReference type="SAM" id="SignalP"/>
    </source>
</evidence>
<gene>
    <name evidence="3" type="ORF">CLUMA_CG011281</name>
</gene>
<dbReference type="AlphaFoldDB" id="A0A1J1IDR7"/>
<dbReference type="EMBL" id="CVRI01000047">
    <property type="protein sequence ID" value="CRK97906.1"/>
    <property type="molecule type" value="Genomic_DNA"/>
</dbReference>
<dbReference type="Proteomes" id="UP000183832">
    <property type="component" value="Unassembled WGS sequence"/>
</dbReference>